<comment type="caution">
    <text evidence="2">The sequence shown here is derived from an EMBL/GenBank/DDBJ whole genome shotgun (WGS) entry which is preliminary data.</text>
</comment>
<evidence type="ECO:0008006" key="4">
    <source>
        <dbReference type="Google" id="ProtNLM"/>
    </source>
</evidence>
<feature type="transmembrane region" description="Helical" evidence="1">
    <location>
        <begin position="44"/>
        <end position="68"/>
    </location>
</feature>
<name>A0A9W7FSQ2_9STRA</name>
<protein>
    <recommendedName>
        <fullName evidence="4">Transmembrane protein</fullName>
    </recommendedName>
</protein>
<evidence type="ECO:0000256" key="1">
    <source>
        <dbReference type="SAM" id="Phobius"/>
    </source>
</evidence>
<dbReference type="Proteomes" id="UP001165122">
    <property type="component" value="Unassembled WGS sequence"/>
</dbReference>
<dbReference type="AlphaFoldDB" id="A0A9W7FSQ2"/>
<feature type="transmembrane region" description="Helical" evidence="1">
    <location>
        <begin position="74"/>
        <end position="95"/>
    </location>
</feature>
<keyword evidence="1" id="KW-1133">Transmembrane helix</keyword>
<sequence length="126" mass="14173">MNLKYDVVERWELERTLDRDLMTEEEKARWEVDANHKHPSLLRIFGLVIACVCGVAFFGFGFCFAVINSASNDWAQWLWFSAAMLGGFSIDAYAIQCLSGEGGDLINGYGYIREVSSDRRLAGSCC</sequence>
<organism evidence="2 3">
    <name type="scientific">Triparma laevis f. longispina</name>
    <dbReference type="NCBI Taxonomy" id="1714387"/>
    <lineage>
        <taxon>Eukaryota</taxon>
        <taxon>Sar</taxon>
        <taxon>Stramenopiles</taxon>
        <taxon>Ochrophyta</taxon>
        <taxon>Bolidophyceae</taxon>
        <taxon>Parmales</taxon>
        <taxon>Triparmaceae</taxon>
        <taxon>Triparma</taxon>
    </lineage>
</organism>
<keyword evidence="3" id="KW-1185">Reference proteome</keyword>
<evidence type="ECO:0000313" key="2">
    <source>
        <dbReference type="EMBL" id="GMI17534.1"/>
    </source>
</evidence>
<accession>A0A9W7FSQ2</accession>
<keyword evidence="1" id="KW-0812">Transmembrane</keyword>
<evidence type="ECO:0000313" key="3">
    <source>
        <dbReference type="Proteomes" id="UP001165122"/>
    </source>
</evidence>
<reference evidence="3" key="1">
    <citation type="journal article" date="2023" name="Commun. Biol.">
        <title>Genome analysis of Parmales, the sister group of diatoms, reveals the evolutionary specialization of diatoms from phago-mixotrophs to photoautotrophs.</title>
        <authorList>
            <person name="Ban H."/>
            <person name="Sato S."/>
            <person name="Yoshikawa S."/>
            <person name="Yamada K."/>
            <person name="Nakamura Y."/>
            <person name="Ichinomiya M."/>
            <person name="Sato N."/>
            <person name="Blanc-Mathieu R."/>
            <person name="Endo H."/>
            <person name="Kuwata A."/>
            <person name="Ogata H."/>
        </authorList>
    </citation>
    <scope>NUCLEOTIDE SEQUENCE [LARGE SCALE GENOMIC DNA]</scope>
    <source>
        <strain evidence="3">NIES 3700</strain>
    </source>
</reference>
<proteinExistence type="predicted"/>
<keyword evidence="1" id="KW-0472">Membrane</keyword>
<dbReference type="EMBL" id="BRXW01000295">
    <property type="protein sequence ID" value="GMI17534.1"/>
    <property type="molecule type" value="Genomic_DNA"/>
</dbReference>
<gene>
    <name evidence="2" type="ORF">TrLO_g14797</name>
</gene>